<dbReference type="SUPFAM" id="SSF51197">
    <property type="entry name" value="Clavaminate synthase-like"/>
    <property type="match status" value="1"/>
</dbReference>
<proteinExistence type="predicted"/>
<evidence type="ECO:0000259" key="1">
    <source>
        <dbReference type="Pfam" id="PF05118"/>
    </source>
</evidence>
<feature type="domain" description="Aspartyl/asparaginy/proline hydroxylase" evidence="1">
    <location>
        <begin position="15"/>
        <end position="158"/>
    </location>
</feature>
<protein>
    <submittedName>
        <fullName evidence="2">Aspartyl/asparaginyl beta-hydroxylase domain-containing protein</fullName>
    </submittedName>
</protein>
<evidence type="ECO:0000313" key="3">
    <source>
        <dbReference type="Proteomes" id="UP001273531"/>
    </source>
</evidence>
<comment type="caution">
    <text evidence="2">The sequence shown here is derived from an EMBL/GenBank/DDBJ whole genome shotgun (WGS) entry which is preliminary data.</text>
</comment>
<dbReference type="InterPro" id="IPR027443">
    <property type="entry name" value="IPNS-like_sf"/>
</dbReference>
<dbReference type="Gene3D" id="2.60.120.330">
    <property type="entry name" value="B-lactam Antibiotic, Isopenicillin N Synthase, Chain"/>
    <property type="match status" value="1"/>
</dbReference>
<accession>A0ABU3YD27</accession>
<sequence>MGNYPCILRTGERVDADALYEEFHTICARDLTSAHQGQTAWSGVRIFDMVGADRVAELPLLTELLDRLGRHNVVMVNYYNMAPHSEQHEHRDQSGNLLFGISRIHIPLRTNASAVLRIERRDYHLPVGEVWAIDTSGRHAAVNGGELDRVHLVIDVKRAPETAFCFPRMTAAVYIHLAQFVAIMAWKLARDTVLQPRTIADRAHYVLRMALGKAREHRA</sequence>
<dbReference type="RefSeq" id="WP_317228239.1">
    <property type="nucleotide sequence ID" value="NZ_JAWJEJ010000002.1"/>
</dbReference>
<name>A0ABU3YD27_9SPHN</name>
<reference evidence="2 3" key="1">
    <citation type="submission" date="2023-10" db="EMBL/GenBank/DDBJ databases">
        <title>Sphingomonas sp. HF-S4 16S ribosomal RNA gene Genome sequencing and assembly.</title>
        <authorList>
            <person name="Lee H."/>
        </authorList>
    </citation>
    <scope>NUCLEOTIDE SEQUENCE [LARGE SCALE GENOMIC DNA]</scope>
    <source>
        <strain evidence="2 3">HF-S4</strain>
    </source>
</reference>
<dbReference type="Proteomes" id="UP001273531">
    <property type="component" value="Unassembled WGS sequence"/>
</dbReference>
<evidence type="ECO:0000313" key="2">
    <source>
        <dbReference type="EMBL" id="MDV3459082.1"/>
    </source>
</evidence>
<dbReference type="Pfam" id="PF05118">
    <property type="entry name" value="Asp_Arg_Hydrox"/>
    <property type="match status" value="1"/>
</dbReference>
<organism evidence="2 3">
    <name type="scientific">Sphingomonas agrestis</name>
    <dbReference type="NCBI Taxonomy" id="3080540"/>
    <lineage>
        <taxon>Bacteria</taxon>
        <taxon>Pseudomonadati</taxon>
        <taxon>Pseudomonadota</taxon>
        <taxon>Alphaproteobacteria</taxon>
        <taxon>Sphingomonadales</taxon>
        <taxon>Sphingomonadaceae</taxon>
        <taxon>Sphingomonas</taxon>
    </lineage>
</organism>
<dbReference type="InterPro" id="IPR007803">
    <property type="entry name" value="Asp/Arg/Pro-Hydrxlase"/>
</dbReference>
<gene>
    <name evidence="2" type="ORF">RZN05_18940</name>
</gene>
<dbReference type="EMBL" id="JAWJEJ010000002">
    <property type="protein sequence ID" value="MDV3459082.1"/>
    <property type="molecule type" value="Genomic_DNA"/>
</dbReference>
<keyword evidence="3" id="KW-1185">Reference proteome</keyword>